<comment type="pathway">
    <text evidence="4 5">Cofactor biosynthesis; NAD(+) biosynthesis; quinolinate from L-kynurenine: step 2/3.</text>
</comment>
<dbReference type="PANTHER" id="PTHR14084:SF0">
    <property type="entry name" value="KYNURENINASE"/>
    <property type="match status" value="1"/>
</dbReference>
<feature type="binding site" evidence="4">
    <location>
        <begin position="179"/>
        <end position="182"/>
    </location>
    <ligand>
        <name>pyridoxal 5'-phosphate</name>
        <dbReference type="ChEBI" id="CHEBI:597326"/>
    </ligand>
</feature>
<comment type="function">
    <text evidence="4 5">Catalyzes the cleavage of L-kynurenine (L-Kyn) and L-3-hydroxykynurenine (L-3OHKyn) into anthranilic acid (AA) and 3-hydroxyanthranilic acid (3-OHAA), respectively.</text>
</comment>
<dbReference type="Proteomes" id="UP001187531">
    <property type="component" value="Unassembled WGS sequence"/>
</dbReference>
<dbReference type="HAMAP" id="MF_01970">
    <property type="entry name" value="Kynureninase"/>
    <property type="match status" value="1"/>
</dbReference>
<dbReference type="InterPro" id="IPR015424">
    <property type="entry name" value="PyrdxlP-dep_Trfase"/>
</dbReference>
<dbReference type="GO" id="GO:0043420">
    <property type="term" value="P:anthranilate metabolic process"/>
    <property type="evidence" value="ECO:0007669"/>
    <property type="project" value="UniProtKB-UniRule"/>
</dbReference>
<reference evidence="7" key="1">
    <citation type="submission" date="2023-07" db="EMBL/GenBank/DDBJ databases">
        <title>Chromosome-level genome assembly of Artemia franciscana.</title>
        <authorList>
            <person name="Jo E."/>
        </authorList>
    </citation>
    <scope>NUCLEOTIDE SEQUENCE</scope>
    <source>
        <tissue evidence="7">Whole body</tissue>
    </source>
</reference>
<protein>
    <recommendedName>
        <fullName evidence="4 5">Kynureninase</fullName>
        <ecNumber evidence="4 5">3.7.1.3</ecNumber>
    </recommendedName>
    <alternativeName>
        <fullName evidence="4">L-kynurenine hydrolase</fullName>
    </alternativeName>
</protein>
<dbReference type="GO" id="GO:0005737">
    <property type="term" value="C:cytoplasm"/>
    <property type="evidence" value="ECO:0007669"/>
    <property type="project" value="UniProtKB-SubCell"/>
</dbReference>
<name>A0AA88LI81_ARTSF</name>
<feature type="domain" description="Aminotransferase class V" evidence="6">
    <location>
        <begin position="133"/>
        <end position="320"/>
    </location>
</feature>
<dbReference type="PANTHER" id="PTHR14084">
    <property type="entry name" value="KYNURENINASE"/>
    <property type="match status" value="1"/>
</dbReference>
<evidence type="ECO:0000256" key="2">
    <source>
        <dbReference type="ARBA" id="ARBA00022801"/>
    </source>
</evidence>
<dbReference type="Pfam" id="PF00266">
    <property type="entry name" value="Aminotran_5"/>
    <property type="match status" value="1"/>
</dbReference>
<comment type="catalytic activity">
    <reaction evidence="4 5">
        <text>L-kynurenine + H2O = anthranilate + L-alanine + H(+)</text>
        <dbReference type="Rhea" id="RHEA:16813"/>
        <dbReference type="ChEBI" id="CHEBI:15377"/>
        <dbReference type="ChEBI" id="CHEBI:15378"/>
        <dbReference type="ChEBI" id="CHEBI:16567"/>
        <dbReference type="ChEBI" id="CHEBI:57959"/>
        <dbReference type="ChEBI" id="CHEBI:57972"/>
        <dbReference type="EC" id="3.7.1.3"/>
    </reaction>
</comment>
<evidence type="ECO:0000256" key="3">
    <source>
        <dbReference type="ARBA" id="ARBA00022898"/>
    </source>
</evidence>
<feature type="binding site" evidence="4">
    <location>
        <position position="267"/>
    </location>
    <ligand>
        <name>pyridoxal 5'-phosphate</name>
        <dbReference type="ChEBI" id="CHEBI:597326"/>
    </ligand>
</feature>
<comment type="catalytic activity">
    <reaction evidence="5">
        <text>3-hydroxy-L-kynurenine + H2O = 3-hydroxyanthranilate + L-alanine + H(+)</text>
        <dbReference type="Rhea" id="RHEA:25143"/>
        <dbReference type="ChEBI" id="CHEBI:15377"/>
        <dbReference type="ChEBI" id="CHEBI:15378"/>
        <dbReference type="ChEBI" id="CHEBI:36559"/>
        <dbReference type="ChEBI" id="CHEBI:57972"/>
        <dbReference type="ChEBI" id="CHEBI:58125"/>
        <dbReference type="EC" id="3.7.1.3"/>
    </reaction>
</comment>
<comment type="cofactor">
    <cofactor evidence="4 5">
        <name>pyridoxal 5'-phosphate</name>
        <dbReference type="ChEBI" id="CHEBI:597326"/>
    </cofactor>
</comment>
<comment type="pathway">
    <text evidence="4 5">Amino-acid degradation; L-kynurenine degradation; L-alanine and anthranilate from L-kynurenine: step 1/1.</text>
</comment>
<evidence type="ECO:0000313" key="7">
    <source>
        <dbReference type="EMBL" id="KAK2724796.1"/>
    </source>
</evidence>
<keyword evidence="8" id="KW-1185">Reference proteome</keyword>
<keyword evidence="1 4" id="KW-0662">Pyridine nucleotide biosynthesis</keyword>
<evidence type="ECO:0000256" key="5">
    <source>
        <dbReference type="PIRNR" id="PIRNR038800"/>
    </source>
</evidence>
<feature type="binding site" evidence="4">
    <location>
        <position position="289"/>
    </location>
    <ligand>
        <name>pyridoxal 5'-phosphate</name>
        <dbReference type="ChEBI" id="CHEBI:597326"/>
    </ligand>
</feature>
<dbReference type="InterPro" id="IPR015422">
    <property type="entry name" value="PyrdxlP-dep_Trfase_small"/>
</dbReference>
<dbReference type="Gene3D" id="3.40.640.10">
    <property type="entry name" value="Type I PLP-dependent aspartate aminotransferase-like (Major domain)"/>
    <property type="match status" value="1"/>
</dbReference>
<dbReference type="FunFam" id="3.40.640.10:FF:000031">
    <property type="entry name" value="Kynureninase"/>
    <property type="match status" value="1"/>
</dbReference>
<keyword evidence="2 4" id="KW-0378">Hydrolase</keyword>
<dbReference type="InterPro" id="IPR010111">
    <property type="entry name" value="Kynureninase"/>
</dbReference>
<proteinExistence type="inferred from homology"/>
<dbReference type="NCBIfam" id="TIGR01814">
    <property type="entry name" value="kynureninase"/>
    <property type="match status" value="1"/>
</dbReference>
<dbReference type="GO" id="GO:0034354">
    <property type="term" value="P:'de novo' NAD+ biosynthetic process from L-tryptophan"/>
    <property type="evidence" value="ECO:0007669"/>
    <property type="project" value="UniProtKB-UniRule"/>
</dbReference>
<comment type="similarity">
    <text evidence="4 5">Belongs to the kynureninase family.</text>
</comment>
<evidence type="ECO:0000256" key="4">
    <source>
        <dbReference type="HAMAP-Rule" id="MF_03017"/>
    </source>
</evidence>
<keyword evidence="4 5" id="KW-0963">Cytoplasm</keyword>
<feature type="binding site" evidence="4">
    <location>
        <position position="152"/>
    </location>
    <ligand>
        <name>pyridoxal 5'-phosphate</name>
        <dbReference type="ChEBI" id="CHEBI:597326"/>
    </ligand>
</feature>
<evidence type="ECO:0000313" key="8">
    <source>
        <dbReference type="Proteomes" id="UP001187531"/>
    </source>
</evidence>
<dbReference type="SUPFAM" id="SSF53383">
    <property type="entry name" value="PLP-dependent transferases"/>
    <property type="match status" value="1"/>
</dbReference>
<comment type="subunit">
    <text evidence="4 5">Homodimer.</text>
</comment>
<evidence type="ECO:0000259" key="6">
    <source>
        <dbReference type="Pfam" id="PF00266"/>
    </source>
</evidence>
<comment type="subcellular location">
    <subcellularLocation>
        <location evidence="4 5">Cytoplasm</location>
    </subcellularLocation>
</comment>
<feature type="binding site" evidence="4">
    <location>
        <position position="235"/>
    </location>
    <ligand>
        <name>pyridoxal 5'-phosphate</name>
        <dbReference type="ChEBI" id="CHEBI:597326"/>
    </ligand>
</feature>
<dbReference type="Pfam" id="PF22580">
    <property type="entry name" value="KYNU_C"/>
    <property type="match status" value="1"/>
</dbReference>
<dbReference type="AlphaFoldDB" id="A0AA88LI81"/>
<dbReference type="GO" id="GO:0019805">
    <property type="term" value="P:quinolinate biosynthetic process"/>
    <property type="evidence" value="ECO:0007669"/>
    <property type="project" value="UniProtKB-UniRule"/>
</dbReference>
<feature type="binding site" evidence="4">
    <location>
        <position position="264"/>
    </location>
    <ligand>
        <name>pyridoxal 5'-phosphate</name>
        <dbReference type="ChEBI" id="CHEBI:597326"/>
    </ligand>
</feature>
<feature type="modified residue" description="N6-(pyridoxal phosphate)lysine" evidence="4">
    <location>
        <position position="290"/>
    </location>
</feature>
<dbReference type="EMBL" id="JAVRJZ010000003">
    <property type="protein sequence ID" value="KAK2724796.1"/>
    <property type="molecule type" value="Genomic_DNA"/>
</dbReference>
<keyword evidence="3 4" id="KW-0663">Pyridoxal phosphate</keyword>
<feature type="binding site" evidence="4">
    <location>
        <position position="348"/>
    </location>
    <ligand>
        <name>pyridoxal 5'-phosphate</name>
        <dbReference type="ChEBI" id="CHEBI:597326"/>
    </ligand>
</feature>
<sequence>MIMDSVDLKSYGIGTVLDQDSPKNALFKIAKESGLLAESREFAKHLDSLDKLGHLRQLFEIPLIKDLPCSKKEKHDGEEECLYFCGNSLGLKPKKADVYLNEVAKDWGRTAVFMHFNGLYPAALCDMYPKPLLAKIIGAAKESEVAVMNGLTVNLHLLMINFYRPTLKKYKIVIEDHAFPSDRYAVVSQMKLHNVNPNDGLITCKPRKGEEIIRTEDILRVLEEEGDSVALLMLSGVQYYTGQKFDIKVITEAAKTKGCIVGWDLAHAIGNVKLALHEWNVDFAAWCSYKYLNSGAGGISGIFVHELHHGKNHHPQLLGWWSNAQSTRFEMRKEVDIAEGADSFRLCNPPPLLVAPHMASLEIFDQAPESERMAKQYLLTGYLEWLISFLLKDEVKIITPAIPRERGCQLSFVFKRDLKEVHKELESRGIVCDVRLPSVMRIAPTPLYNKYEEVYRFVIILKEVLEAES</sequence>
<dbReference type="Gene3D" id="3.90.1150.10">
    <property type="entry name" value="Aspartate Aminotransferase, domain 1"/>
    <property type="match status" value="1"/>
</dbReference>
<dbReference type="GO" id="GO:0030170">
    <property type="term" value="F:pyridoxal phosphate binding"/>
    <property type="evidence" value="ECO:0007669"/>
    <property type="project" value="UniProtKB-UniRule"/>
</dbReference>
<accession>A0AA88LI81</accession>
<feature type="binding site" evidence="4">
    <location>
        <position position="151"/>
    </location>
    <ligand>
        <name>pyridoxal 5'-phosphate</name>
        <dbReference type="ChEBI" id="CHEBI:597326"/>
    </ligand>
</feature>
<dbReference type="GO" id="GO:0030429">
    <property type="term" value="F:kynureninase activity"/>
    <property type="evidence" value="ECO:0007669"/>
    <property type="project" value="UniProtKB-UniRule"/>
</dbReference>
<dbReference type="EC" id="3.7.1.3" evidence="4 5"/>
<dbReference type="PIRSF" id="PIRSF038800">
    <property type="entry name" value="KYNU"/>
    <property type="match status" value="1"/>
</dbReference>
<feature type="binding site" evidence="4">
    <location>
        <position position="320"/>
    </location>
    <ligand>
        <name>pyridoxal 5'-phosphate</name>
        <dbReference type="ChEBI" id="CHEBI:597326"/>
    </ligand>
</feature>
<dbReference type="GO" id="GO:0019441">
    <property type="term" value="P:L-tryptophan catabolic process to kynurenine"/>
    <property type="evidence" value="ECO:0007669"/>
    <property type="project" value="TreeGrafter"/>
</dbReference>
<dbReference type="InterPro" id="IPR015421">
    <property type="entry name" value="PyrdxlP-dep_Trfase_major"/>
</dbReference>
<dbReference type="GO" id="GO:0097053">
    <property type="term" value="P:L-kynurenine catabolic process"/>
    <property type="evidence" value="ECO:0007669"/>
    <property type="project" value="UniProtKB-UniRule"/>
</dbReference>
<comment type="caution">
    <text evidence="7">The sequence shown here is derived from an EMBL/GenBank/DDBJ whole genome shotgun (WGS) entry which is preliminary data.</text>
</comment>
<dbReference type="InterPro" id="IPR000192">
    <property type="entry name" value="Aminotrans_V_dom"/>
</dbReference>
<evidence type="ECO:0000256" key="1">
    <source>
        <dbReference type="ARBA" id="ARBA00022642"/>
    </source>
</evidence>
<organism evidence="7 8">
    <name type="scientific">Artemia franciscana</name>
    <name type="common">Brine shrimp</name>
    <name type="synonym">Artemia sanfranciscana</name>
    <dbReference type="NCBI Taxonomy" id="6661"/>
    <lineage>
        <taxon>Eukaryota</taxon>
        <taxon>Metazoa</taxon>
        <taxon>Ecdysozoa</taxon>
        <taxon>Arthropoda</taxon>
        <taxon>Crustacea</taxon>
        <taxon>Branchiopoda</taxon>
        <taxon>Anostraca</taxon>
        <taxon>Artemiidae</taxon>
        <taxon>Artemia</taxon>
    </lineage>
</organism>
<gene>
    <name evidence="7" type="ORF">QYM36_001322</name>
</gene>